<dbReference type="AlphaFoldDB" id="A0A819MCJ5"/>
<name>A0A819MCJ5_9BILA</name>
<reference evidence="1" key="1">
    <citation type="submission" date="2021-02" db="EMBL/GenBank/DDBJ databases">
        <authorList>
            <person name="Nowell W R."/>
        </authorList>
    </citation>
    <scope>NUCLEOTIDE SEQUENCE</scope>
</reference>
<dbReference type="EMBL" id="CAJOAY010002768">
    <property type="protein sequence ID" value="CAF3978256.1"/>
    <property type="molecule type" value="Genomic_DNA"/>
</dbReference>
<organism evidence="1 2">
    <name type="scientific">Adineta steineri</name>
    <dbReference type="NCBI Taxonomy" id="433720"/>
    <lineage>
        <taxon>Eukaryota</taxon>
        <taxon>Metazoa</taxon>
        <taxon>Spiralia</taxon>
        <taxon>Gnathifera</taxon>
        <taxon>Rotifera</taxon>
        <taxon>Eurotatoria</taxon>
        <taxon>Bdelloidea</taxon>
        <taxon>Adinetida</taxon>
        <taxon>Adinetidae</taxon>
        <taxon>Adineta</taxon>
    </lineage>
</organism>
<dbReference type="Proteomes" id="UP000663881">
    <property type="component" value="Unassembled WGS sequence"/>
</dbReference>
<protein>
    <recommendedName>
        <fullName evidence="3">GIY-YIG domain-containing protein</fullName>
    </recommendedName>
</protein>
<accession>A0A819MCJ5</accession>
<evidence type="ECO:0000313" key="2">
    <source>
        <dbReference type="Proteomes" id="UP000663881"/>
    </source>
</evidence>
<sequence length="533" mass="62932">MLYSHENEIAETHISTVLTEMDQLTYESPTPHLLLTREQQVKRPTYISRTLHGNNRRYRILPAFPTSFFNDKPLLLLSNVPRCKLSAEQLSQRQMGHYTLSYTIRKDKTDIPSYSISRHESFMSTLIYQYNVDEAILDYNLYRFDECYQMFINDYCRLHRCSSEQFELNSKQLKYAFEFYLQIDVDVFFMKTCSFRGAKPRSINEGLFCIDEPDIRYGLMKCNNCSLCIPSSNYTHRQSTIRYGPSQKFRFLNGYETILNCPAHCQTQNIIYVMICPCNDFEYIGETSQRLSNRLKYHRKHMNRIIHEFLIGEKNVELTRHEVKDSETLVKDRMLLYRHAARCPWAIQLFLNFNPIYACFIPVTINKAIEHCQNYALPPTLIIHDQEYPTSISMKNRNDMSATVDTRADEIVRSCMRHIPPLPSGYTFSIRQRVDQFLYFKNQLDIKIKPNKFIDLFNVALIAVLPVDTVDIVRRFVESLFITHTETRLNTAGRLLHNDDDDDDDNENEYPLSIEAQIRNRGAWCRNIVLRHY</sequence>
<evidence type="ECO:0008006" key="3">
    <source>
        <dbReference type="Google" id="ProtNLM"/>
    </source>
</evidence>
<proteinExistence type="predicted"/>
<gene>
    <name evidence="1" type="ORF">OKA104_LOCUS28507</name>
</gene>
<comment type="caution">
    <text evidence="1">The sequence shown here is derived from an EMBL/GenBank/DDBJ whole genome shotgun (WGS) entry which is preliminary data.</text>
</comment>
<evidence type="ECO:0000313" key="1">
    <source>
        <dbReference type="EMBL" id="CAF3978256.1"/>
    </source>
</evidence>